<dbReference type="InterPro" id="IPR027385">
    <property type="entry name" value="Beta-barrel_OMP"/>
</dbReference>
<protein>
    <submittedName>
        <fullName evidence="4">Porin family protein</fullName>
    </submittedName>
</protein>
<dbReference type="InterPro" id="IPR011250">
    <property type="entry name" value="OMP/PagP_B-barrel"/>
</dbReference>
<feature type="chain" id="PRO_5019434728" evidence="2">
    <location>
        <begin position="24"/>
        <end position="195"/>
    </location>
</feature>
<evidence type="ECO:0000256" key="2">
    <source>
        <dbReference type="SAM" id="SignalP"/>
    </source>
</evidence>
<gene>
    <name evidence="4" type="ORF">D2V04_09740</name>
</gene>
<dbReference type="GO" id="GO:0019867">
    <property type="term" value="C:outer membrane"/>
    <property type="evidence" value="ECO:0007669"/>
    <property type="project" value="InterPro"/>
</dbReference>
<name>A0A418NHM4_9SPHN</name>
<reference evidence="4 5" key="1">
    <citation type="submission" date="2018-08" db="EMBL/GenBank/DDBJ databases">
        <title>Altererythrobacter sp.Ery1 and Ery12, the genome sequencing of novel strains in genus Alterythrobacter.</title>
        <authorList>
            <person name="Cheng H."/>
            <person name="Wu Y.-H."/>
            <person name="Fang C."/>
            <person name="Xu X.-W."/>
        </authorList>
    </citation>
    <scope>NUCLEOTIDE SEQUENCE [LARGE SCALE GENOMIC DNA]</scope>
    <source>
        <strain evidence="4 5">Ery1</strain>
    </source>
</reference>
<dbReference type="AlphaFoldDB" id="A0A418NHM4"/>
<keyword evidence="5" id="KW-1185">Reference proteome</keyword>
<feature type="domain" description="Outer membrane protein beta-barrel" evidence="3">
    <location>
        <begin position="10"/>
        <end position="195"/>
    </location>
</feature>
<sequence length="195" mass="20283">MNTKFAVIASASFLALAATPAMAEPFSGPYVGVEAGLDSYEVQADDVFAAGDHYDGLSGNGVVGAVFAGYDLPLGTSAFVGVEGKAALSAAEITVDTGEDAFTVGAKETFGATARLGAMLNDSTGIYGRAGWENTRFKAELNGEGDSDRDDALVLGAGLETRFGDATSFRVEYTYADYSDFIKNNSVRAGVAYRF</sequence>
<dbReference type="OrthoDB" id="8222426at2"/>
<keyword evidence="1 2" id="KW-0732">Signal</keyword>
<dbReference type="Gene3D" id="2.40.160.20">
    <property type="match status" value="1"/>
</dbReference>
<evidence type="ECO:0000313" key="5">
    <source>
        <dbReference type="Proteomes" id="UP000285092"/>
    </source>
</evidence>
<proteinExistence type="predicted"/>
<accession>A0A418NHM4</accession>
<dbReference type="Proteomes" id="UP000285092">
    <property type="component" value="Unassembled WGS sequence"/>
</dbReference>
<dbReference type="InterPro" id="IPR006315">
    <property type="entry name" value="OM_autotransptr_brl_dom"/>
</dbReference>
<evidence type="ECO:0000259" key="3">
    <source>
        <dbReference type="Pfam" id="PF13505"/>
    </source>
</evidence>
<organism evidence="4 5">
    <name type="scientific">Pelagerythrobacter aerophilus</name>
    <dbReference type="NCBI Taxonomy" id="2306995"/>
    <lineage>
        <taxon>Bacteria</taxon>
        <taxon>Pseudomonadati</taxon>
        <taxon>Pseudomonadota</taxon>
        <taxon>Alphaproteobacteria</taxon>
        <taxon>Sphingomonadales</taxon>
        <taxon>Erythrobacteraceae</taxon>
        <taxon>Pelagerythrobacter</taxon>
    </lineage>
</organism>
<dbReference type="RefSeq" id="WP_119513469.1">
    <property type="nucleotide sequence ID" value="NZ_QXFK01000016.1"/>
</dbReference>
<dbReference type="SUPFAM" id="SSF56925">
    <property type="entry name" value="OMPA-like"/>
    <property type="match status" value="1"/>
</dbReference>
<dbReference type="EMBL" id="QXFK01000016">
    <property type="protein sequence ID" value="RIV78144.1"/>
    <property type="molecule type" value="Genomic_DNA"/>
</dbReference>
<dbReference type="NCBIfam" id="TIGR01414">
    <property type="entry name" value="autotrans_barl"/>
    <property type="match status" value="1"/>
</dbReference>
<dbReference type="Pfam" id="PF13505">
    <property type="entry name" value="OMP_b-brl"/>
    <property type="match status" value="1"/>
</dbReference>
<evidence type="ECO:0000313" key="4">
    <source>
        <dbReference type="EMBL" id="RIV78144.1"/>
    </source>
</evidence>
<comment type="caution">
    <text evidence="4">The sequence shown here is derived from an EMBL/GenBank/DDBJ whole genome shotgun (WGS) entry which is preliminary data.</text>
</comment>
<evidence type="ECO:0000256" key="1">
    <source>
        <dbReference type="ARBA" id="ARBA00022729"/>
    </source>
</evidence>
<feature type="signal peptide" evidence="2">
    <location>
        <begin position="1"/>
        <end position="23"/>
    </location>
</feature>